<feature type="transmembrane region" description="Helical" evidence="10">
    <location>
        <begin position="221"/>
        <end position="242"/>
    </location>
</feature>
<accession>A0AAW1WPX8</accession>
<dbReference type="EMBL" id="JBEDUW010000005">
    <property type="protein sequence ID" value="KAK9926268.1"/>
    <property type="molecule type" value="Genomic_DNA"/>
</dbReference>
<evidence type="ECO:0000256" key="5">
    <source>
        <dbReference type="ARBA" id="ARBA00022989"/>
    </source>
</evidence>
<evidence type="ECO:0000313" key="11">
    <source>
        <dbReference type="EMBL" id="KAK9926268.1"/>
    </source>
</evidence>
<feature type="transmembrane region" description="Helical" evidence="10">
    <location>
        <begin position="82"/>
        <end position="101"/>
    </location>
</feature>
<keyword evidence="6" id="KW-0406">Ion transport</keyword>
<keyword evidence="3" id="KW-0813">Transport</keyword>
<name>A0AAW1WPX8_RUBAR</name>
<reference evidence="11 12" key="1">
    <citation type="journal article" date="2023" name="G3 (Bethesda)">
        <title>A chromosome-length genome assembly and annotation of blackberry (Rubus argutus, cv. 'Hillquist').</title>
        <authorList>
            <person name="Bruna T."/>
            <person name="Aryal R."/>
            <person name="Dudchenko O."/>
            <person name="Sargent D.J."/>
            <person name="Mead D."/>
            <person name="Buti M."/>
            <person name="Cavallini A."/>
            <person name="Hytonen T."/>
            <person name="Andres J."/>
            <person name="Pham M."/>
            <person name="Weisz D."/>
            <person name="Mascagni F."/>
            <person name="Usai G."/>
            <person name="Natali L."/>
            <person name="Bassil N."/>
            <person name="Fernandez G.E."/>
            <person name="Lomsadze A."/>
            <person name="Armour M."/>
            <person name="Olukolu B."/>
            <person name="Poorten T."/>
            <person name="Britton C."/>
            <person name="Davik J."/>
            <person name="Ashrafi H."/>
            <person name="Aiden E.L."/>
            <person name="Borodovsky M."/>
            <person name="Worthington M."/>
        </authorList>
    </citation>
    <scope>NUCLEOTIDE SEQUENCE [LARGE SCALE GENOMIC DNA]</scope>
    <source>
        <strain evidence="11">PI 553951</strain>
    </source>
</reference>
<evidence type="ECO:0000256" key="3">
    <source>
        <dbReference type="ARBA" id="ARBA00022448"/>
    </source>
</evidence>
<evidence type="ECO:0000256" key="2">
    <source>
        <dbReference type="ARBA" id="ARBA00007079"/>
    </source>
</evidence>
<protein>
    <recommendedName>
        <fullName evidence="13">Aluminum-activated malate transporter 9</fullName>
    </recommendedName>
</protein>
<dbReference type="GO" id="GO:0015743">
    <property type="term" value="P:malate transport"/>
    <property type="evidence" value="ECO:0007669"/>
    <property type="project" value="InterPro"/>
</dbReference>
<keyword evidence="12" id="KW-1185">Reference proteome</keyword>
<evidence type="ECO:0008006" key="13">
    <source>
        <dbReference type="Google" id="ProtNLM"/>
    </source>
</evidence>
<keyword evidence="7 10" id="KW-0472">Membrane</keyword>
<comment type="subcellular location">
    <subcellularLocation>
        <location evidence="1">Membrane</location>
        <topology evidence="1">Multi-pass membrane protein</topology>
    </subcellularLocation>
</comment>
<dbReference type="GO" id="GO:0034220">
    <property type="term" value="P:monoatomic ion transmembrane transport"/>
    <property type="evidence" value="ECO:0007669"/>
    <property type="project" value="UniProtKB-KW"/>
</dbReference>
<gene>
    <name evidence="11" type="ORF">M0R45_023509</name>
</gene>
<evidence type="ECO:0000256" key="4">
    <source>
        <dbReference type="ARBA" id="ARBA00022692"/>
    </source>
</evidence>
<comment type="caution">
    <text evidence="11">The sequence shown here is derived from an EMBL/GenBank/DDBJ whole genome shotgun (WGS) entry which is preliminary data.</text>
</comment>
<keyword evidence="8" id="KW-0407">Ion channel</keyword>
<feature type="transmembrane region" description="Helical" evidence="10">
    <location>
        <begin position="113"/>
        <end position="132"/>
    </location>
</feature>
<evidence type="ECO:0000256" key="9">
    <source>
        <dbReference type="SAM" id="MobiDB-lite"/>
    </source>
</evidence>
<comment type="similarity">
    <text evidence="2">Belongs to the aromatic acid exporter (TC 2.A.85) family.</text>
</comment>
<feature type="transmembrane region" description="Helical" evidence="10">
    <location>
        <begin position="165"/>
        <end position="184"/>
    </location>
</feature>
<organism evidence="11 12">
    <name type="scientific">Rubus argutus</name>
    <name type="common">Southern blackberry</name>
    <dbReference type="NCBI Taxonomy" id="59490"/>
    <lineage>
        <taxon>Eukaryota</taxon>
        <taxon>Viridiplantae</taxon>
        <taxon>Streptophyta</taxon>
        <taxon>Embryophyta</taxon>
        <taxon>Tracheophyta</taxon>
        <taxon>Spermatophyta</taxon>
        <taxon>Magnoliopsida</taxon>
        <taxon>eudicotyledons</taxon>
        <taxon>Gunneridae</taxon>
        <taxon>Pentapetalae</taxon>
        <taxon>rosids</taxon>
        <taxon>fabids</taxon>
        <taxon>Rosales</taxon>
        <taxon>Rosaceae</taxon>
        <taxon>Rosoideae</taxon>
        <taxon>Rosoideae incertae sedis</taxon>
        <taxon>Rubus</taxon>
    </lineage>
</organism>
<dbReference type="GO" id="GO:0016020">
    <property type="term" value="C:membrane"/>
    <property type="evidence" value="ECO:0007669"/>
    <property type="project" value="UniProtKB-SubCell"/>
</dbReference>
<evidence type="ECO:0000256" key="1">
    <source>
        <dbReference type="ARBA" id="ARBA00004141"/>
    </source>
</evidence>
<keyword evidence="5 10" id="KW-1133">Transmembrane helix</keyword>
<evidence type="ECO:0000256" key="10">
    <source>
        <dbReference type="SAM" id="Phobius"/>
    </source>
</evidence>
<keyword evidence="4 10" id="KW-0812">Transmembrane</keyword>
<evidence type="ECO:0000256" key="7">
    <source>
        <dbReference type="ARBA" id="ARBA00023136"/>
    </source>
</evidence>
<evidence type="ECO:0000256" key="6">
    <source>
        <dbReference type="ARBA" id="ARBA00023065"/>
    </source>
</evidence>
<sequence length="596" mass="66885">MAAKMGSFKYSFQEKRERLLSTSKRYSELGYVPIEEQDPSSASSFSCCTFRSVSDRIVGWCRTIQDVSGRAIHMGQSDPRKIVFSAKMGLALMLISLLIFLKEPFKQLGRYSVWAILTVVVVFEFSIGATLSKGFNRGLGTLSAGGLALGVAELCELAGEWEEAVIVASIFIIGFIATYAKLYPTMKPYEYGFRVFLLTYCFIMVSGYRTREFVHTAVSRFLLIALGAGVGLGVNILIYPIWAGEDLHNLVAKNFMGVAKSLEGCVSSYLNCIEYERIPSKILTYQASDDPLYSGYRSAVESTSQEDALMGFAIWEPPHGRYKMLRYPWKNYVKVSGALRHCAFTVMALHGCVLSEIQAPAERRQVFSRELQRVGYEGAKVLRELGNKLKKMEKIGPIDILNEVHEAAEELQKKIDQKSYLLVNSESWEIGNRPRELGEPQDFLTLDDDNNNFHEYKSRSEAILDLRSFPVPQSWDDPVPAKPTSMNASPPDTNPSNLPVSSGNMFMKQISWPAGMTFKAHAEPQVEESKTYENASQLSLATFTSLLIEFVARLQNLVDSFVELSEKAHFKEPVESPEPLESHGGFWTRLLYCLKS</sequence>
<evidence type="ECO:0000256" key="8">
    <source>
        <dbReference type="ARBA" id="ARBA00023303"/>
    </source>
</evidence>
<feature type="compositionally biased region" description="Polar residues" evidence="9">
    <location>
        <begin position="484"/>
        <end position="497"/>
    </location>
</feature>
<dbReference type="AlphaFoldDB" id="A0AAW1WPX8"/>
<evidence type="ECO:0000313" key="12">
    <source>
        <dbReference type="Proteomes" id="UP001457282"/>
    </source>
</evidence>
<proteinExistence type="inferred from homology"/>
<feature type="region of interest" description="Disordered" evidence="9">
    <location>
        <begin position="474"/>
        <end position="497"/>
    </location>
</feature>
<dbReference type="Pfam" id="PF11744">
    <property type="entry name" value="ALMT"/>
    <property type="match status" value="1"/>
</dbReference>
<dbReference type="Proteomes" id="UP001457282">
    <property type="component" value="Unassembled WGS sequence"/>
</dbReference>
<dbReference type="PANTHER" id="PTHR31086">
    <property type="entry name" value="ALUMINUM-ACTIVATED MALATE TRANSPORTER 10"/>
    <property type="match status" value="1"/>
</dbReference>
<dbReference type="InterPro" id="IPR020966">
    <property type="entry name" value="ALMT"/>
</dbReference>
<feature type="transmembrane region" description="Helical" evidence="10">
    <location>
        <begin position="191"/>
        <end position="209"/>
    </location>
</feature>